<keyword evidence="10" id="KW-1185">Reference proteome</keyword>
<evidence type="ECO:0000256" key="7">
    <source>
        <dbReference type="ARBA" id="ARBA00048881"/>
    </source>
</evidence>
<dbReference type="PANTHER" id="PTHR11474">
    <property type="entry name" value="TYROSINASE FAMILY MEMBER"/>
    <property type="match status" value="1"/>
</dbReference>
<evidence type="ECO:0000313" key="10">
    <source>
        <dbReference type="Proteomes" id="UP001391051"/>
    </source>
</evidence>
<evidence type="ECO:0000256" key="5">
    <source>
        <dbReference type="ARBA" id="ARBA00023101"/>
    </source>
</evidence>
<feature type="domain" description="Tyrosinase copper-binding" evidence="8">
    <location>
        <begin position="78"/>
        <end position="96"/>
    </location>
</feature>
<name>A0ABR1Q066_9PEZI</name>
<comment type="catalytic activity">
    <reaction evidence="6">
        <text>2 L-dopa + O2 = 2 L-dopaquinone + 2 H2O</text>
        <dbReference type="Rhea" id="RHEA:34287"/>
        <dbReference type="ChEBI" id="CHEBI:15377"/>
        <dbReference type="ChEBI" id="CHEBI:15379"/>
        <dbReference type="ChEBI" id="CHEBI:57504"/>
        <dbReference type="ChEBI" id="CHEBI:57924"/>
        <dbReference type="EC" id="1.14.18.1"/>
    </reaction>
</comment>
<dbReference type="SUPFAM" id="SSF48056">
    <property type="entry name" value="Di-copper centre-containing domain"/>
    <property type="match status" value="1"/>
</dbReference>
<comment type="caution">
    <text evidence="9">The sequence shown here is derived from an EMBL/GenBank/DDBJ whole genome shotgun (WGS) entry which is preliminary data.</text>
</comment>
<evidence type="ECO:0000256" key="4">
    <source>
        <dbReference type="ARBA" id="ARBA00023008"/>
    </source>
</evidence>
<keyword evidence="5" id="KW-0470">Melanin biosynthesis</keyword>
<dbReference type="EC" id="1.14.18.1" evidence="2"/>
<sequence>MDPIPALKDATNAGIVKGLKDISGVKPRLDIDIMIWDQPDTFNLFILALDKMQKPDFQPHVLRYAGISGDDAGSGYCHHGRSTFPVWHRPYLGLLEQILFITMVELAKQWKTTENREKYHQAALEFRLPYWDYYRPRGPRVNFPGIIENGMTSFTYDYSCPIAFTVEKINVRTAPDDKWTAMGNPLHHWDFEKDFVPEKDWVGSKAYILDELLYARDRTHRYPLAGKDKKPSPEMESAKLLNQVLNTLRIDSNRLALAFLLSEAYNDWDLFAPNSTPKEGYTSHTDAGYYMELKASGSLKSLHNLYHGLIGGNPKTKRGDNEEILVGGGGGHMSKVSTAAFDPVFWMHHGQVERLASIWQAIHRGEEHSWLKKADDRELALFPFRQSPGIAAETMWKADMLRDHETLGYTFDDI</sequence>
<dbReference type="Proteomes" id="UP001391051">
    <property type="component" value="Unassembled WGS sequence"/>
</dbReference>
<dbReference type="InterPro" id="IPR050316">
    <property type="entry name" value="Tyrosinase/Hemocyanin"/>
</dbReference>
<dbReference type="PANTHER" id="PTHR11474:SF76">
    <property type="entry name" value="SHKT DOMAIN-CONTAINING PROTEIN"/>
    <property type="match status" value="1"/>
</dbReference>
<dbReference type="PRINTS" id="PR00092">
    <property type="entry name" value="TYROSINASE"/>
</dbReference>
<keyword evidence="3" id="KW-0479">Metal-binding</keyword>
<dbReference type="EMBL" id="JAQQWE010000008">
    <property type="protein sequence ID" value="KAK7943399.1"/>
    <property type="molecule type" value="Genomic_DNA"/>
</dbReference>
<organism evidence="9 10">
    <name type="scientific">Apiospora aurea</name>
    <dbReference type="NCBI Taxonomy" id="335848"/>
    <lineage>
        <taxon>Eukaryota</taxon>
        <taxon>Fungi</taxon>
        <taxon>Dikarya</taxon>
        <taxon>Ascomycota</taxon>
        <taxon>Pezizomycotina</taxon>
        <taxon>Sordariomycetes</taxon>
        <taxon>Xylariomycetidae</taxon>
        <taxon>Amphisphaeriales</taxon>
        <taxon>Apiosporaceae</taxon>
        <taxon>Apiospora</taxon>
    </lineage>
</organism>
<evidence type="ECO:0000259" key="8">
    <source>
        <dbReference type="PROSITE" id="PS00497"/>
    </source>
</evidence>
<protein>
    <recommendedName>
        <fullName evidence="2">tyrosinase</fullName>
        <ecNumber evidence="2">1.14.18.1</ecNumber>
    </recommendedName>
</protein>
<evidence type="ECO:0000256" key="2">
    <source>
        <dbReference type="ARBA" id="ARBA00011906"/>
    </source>
</evidence>
<dbReference type="Pfam" id="PF00264">
    <property type="entry name" value="Tyrosinase"/>
    <property type="match status" value="1"/>
</dbReference>
<gene>
    <name evidence="9" type="ORF">PG986_012512</name>
</gene>
<comment type="similarity">
    <text evidence="1">Belongs to the tyrosinase family.</text>
</comment>
<keyword evidence="4" id="KW-0186">Copper</keyword>
<accession>A0ABR1Q066</accession>
<comment type="catalytic activity">
    <reaction evidence="7">
        <text>L-tyrosine + O2 = L-dopaquinone + H2O</text>
        <dbReference type="Rhea" id="RHEA:18117"/>
        <dbReference type="ChEBI" id="CHEBI:15377"/>
        <dbReference type="ChEBI" id="CHEBI:15379"/>
        <dbReference type="ChEBI" id="CHEBI:57924"/>
        <dbReference type="ChEBI" id="CHEBI:58315"/>
        <dbReference type="EC" id="1.14.18.1"/>
    </reaction>
</comment>
<proteinExistence type="inferred from homology"/>
<dbReference type="Gene3D" id="1.10.1280.10">
    <property type="entry name" value="Di-copper center containing domain from catechol oxidase"/>
    <property type="match status" value="1"/>
</dbReference>
<dbReference type="InterPro" id="IPR002227">
    <property type="entry name" value="Tyrosinase_Cu-bd"/>
</dbReference>
<dbReference type="GeneID" id="92081796"/>
<evidence type="ECO:0000256" key="3">
    <source>
        <dbReference type="ARBA" id="ARBA00022723"/>
    </source>
</evidence>
<evidence type="ECO:0000313" key="9">
    <source>
        <dbReference type="EMBL" id="KAK7943399.1"/>
    </source>
</evidence>
<dbReference type="PROSITE" id="PS00497">
    <property type="entry name" value="TYROSINASE_1"/>
    <property type="match status" value="1"/>
</dbReference>
<evidence type="ECO:0000256" key="6">
    <source>
        <dbReference type="ARBA" id="ARBA00048233"/>
    </source>
</evidence>
<reference evidence="9 10" key="1">
    <citation type="submission" date="2023-01" db="EMBL/GenBank/DDBJ databases">
        <title>Analysis of 21 Apiospora genomes using comparative genomics revels a genus with tremendous synthesis potential of carbohydrate active enzymes and secondary metabolites.</title>
        <authorList>
            <person name="Sorensen T."/>
        </authorList>
    </citation>
    <scope>NUCLEOTIDE SEQUENCE [LARGE SCALE GENOMIC DNA]</scope>
    <source>
        <strain evidence="9 10">CBS 24483</strain>
    </source>
</reference>
<evidence type="ECO:0000256" key="1">
    <source>
        <dbReference type="ARBA" id="ARBA00009928"/>
    </source>
</evidence>
<dbReference type="InterPro" id="IPR008922">
    <property type="entry name" value="Di-copper_centre_dom_sf"/>
</dbReference>
<dbReference type="RefSeq" id="XP_066695430.1">
    <property type="nucleotide sequence ID" value="XM_066848734.1"/>
</dbReference>